<accession>A0AAP0DBZ7</accession>
<evidence type="ECO:0000313" key="4">
    <source>
        <dbReference type="Proteomes" id="UP001408789"/>
    </source>
</evidence>
<feature type="region of interest" description="Disordered" evidence="2">
    <location>
        <begin position="358"/>
        <end position="418"/>
    </location>
</feature>
<keyword evidence="4" id="KW-1185">Reference proteome</keyword>
<feature type="coiled-coil region" evidence="1">
    <location>
        <begin position="298"/>
        <end position="332"/>
    </location>
</feature>
<proteinExistence type="predicted"/>
<reference evidence="3 4" key="1">
    <citation type="submission" date="2024-04" db="EMBL/GenBank/DDBJ databases">
        <title>The reference genome of an endangered Asteraceae, Deinandra increscens subsp. villosa, native to the Central Coast of California.</title>
        <authorList>
            <person name="Guilliams M."/>
            <person name="Hasenstab-Lehman K."/>
            <person name="Meyer R."/>
            <person name="Mcevoy S."/>
        </authorList>
    </citation>
    <scope>NUCLEOTIDE SEQUENCE [LARGE SCALE GENOMIC DNA]</scope>
    <source>
        <tissue evidence="3">Leaf</tissue>
    </source>
</reference>
<evidence type="ECO:0000256" key="2">
    <source>
        <dbReference type="SAM" id="MobiDB-lite"/>
    </source>
</evidence>
<comment type="caution">
    <text evidence="3">The sequence shown here is derived from an EMBL/GenBank/DDBJ whole genome shotgun (WGS) entry which is preliminary data.</text>
</comment>
<feature type="compositionally biased region" description="Polar residues" evidence="2">
    <location>
        <begin position="370"/>
        <end position="411"/>
    </location>
</feature>
<feature type="compositionally biased region" description="Basic and acidic residues" evidence="2">
    <location>
        <begin position="1"/>
        <end position="22"/>
    </location>
</feature>
<name>A0AAP0DBZ7_9ASTR</name>
<sequence length="418" mass="47492">MDHEAGETLKDLNYNSERKYNDDSSQASEEDEMDNNDDHYSLQSEEDEMDNNDAHVDNDAQLDNDAQVTENEEATTSAPQANKRGLTRLAKWHAKFENNGGEKWPLTFDALGRIGGEHNPKFSSFMGDIARSEVGLRGPIMVRLGGLLRSFRRKMFEKHIRPNLAKPTVLEKVPKMYRAIVKKEDWDKFVAYTKSDEFKAVSKSAKEVRAQYVYDHTMGRGGYVYLREKLVQNKEIAADDCPSRVFMWRKGRVNKEGEYKTPVVKGIADDIAENETKINAGSVTVEPGTDALTLGAPKGRSKERIEKLEAELKNEKHRREKKDQELEHLTDMVKAQHDKIDKLTAFMNLMIQDKQVDKAVNSVKSAEKPLTTTRRSKNSCNQHSNVNTTDMINSAHNTSRKQSIPSNSSQRSADKVRI</sequence>
<dbReference type="PANTHER" id="PTHR33018:SF34">
    <property type="entry name" value="OS02G0472350 PROTEIN"/>
    <property type="match status" value="1"/>
</dbReference>
<dbReference type="InterPro" id="IPR004252">
    <property type="entry name" value="Probable_transposase_24"/>
</dbReference>
<evidence type="ECO:0008006" key="5">
    <source>
        <dbReference type="Google" id="ProtNLM"/>
    </source>
</evidence>
<dbReference type="Proteomes" id="UP001408789">
    <property type="component" value="Unassembled WGS sequence"/>
</dbReference>
<dbReference type="Pfam" id="PF03004">
    <property type="entry name" value="Transposase_24"/>
    <property type="match status" value="1"/>
</dbReference>
<dbReference type="PANTHER" id="PTHR33018">
    <property type="entry name" value="OS10G0338966 PROTEIN-RELATED"/>
    <property type="match status" value="1"/>
</dbReference>
<keyword evidence="1" id="KW-0175">Coiled coil</keyword>
<evidence type="ECO:0000256" key="1">
    <source>
        <dbReference type="SAM" id="Coils"/>
    </source>
</evidence>
<feature type="region of interest" description="Disordered" evidence="2">
    <location>
        <begin position="1"/>
        <end position="60"/>
    </location>
</feature>
<evidence type="ECO:0000313" key="3">
    <source>
        <dbReference type="EMBL" id="KAK9071691.1"/>
    </source>
</evidence>
<dbReference type="AlphaFoldDB" id="A0AAP0DBZ7"/>
<gene>
    <name evidence="3" type="ORF">SSX86_008120</name>
</gene>
<dbReference type="EMBL" id="JBCNJP010000010">
    <property type="protein sequence ID" value="KAK9071691.1"/>
    <property type="molecule type" value="Genomic_DNA"/>
</dbReference>
<protein>
    <recommendedName>
        <fullName evidence="5">Transposase</fullName>
    </recommendedName>
</protein>
<organism evidence="3 4">
    <name type="scientific">Deinandra increscens subsp. villosa</name>
    <dbReference type="NCBI Taxonomy" id="3103831"/>
    <lineage>
        <taxon>Eukaryota</taxon>
        <taxon>Viridiplantae</taxon>
        <taxon>Streptophyta</taxon>
        <taxon>Embryophyta</taxon>
        <taxon>Tracheophyta</taxon>
        <taxon>Spermatophyta</taxon>
        <taxon>Magnoliopsida</taxon>
        <taxon>eudicotyledons</taxon>
        <taxon>Gunneridae</taxon>
        <taxon>Pentapetalae</taxon>
        <taxon>asterids</taxon>
        <taxon>campanulids</taxon>
        <taxon>Asterales</taxon>
        <taxon>Asteraceae</taxon>
        <taxon>Asteroideae</taxon>
        <taxon>Heliantheae alliance</taxon>
        <taxon>Madieae</taxon>
        <taxon>Madiinae</taxon>
        <taxon>Deinandra</taxon>
    </lineage>
</organism>